<proteinExistence type="predicted"/>
<protein>
    <submittedName>
        <fullName evidence="2">PilZ domain-containing protein</fullName>
    </submittedName>
</protein>
<dbReference type="InterPro" id="IPR011006">
    <property type="entry name" value="CheY-like_superfamily"/>
</dbReference>
<dbReference type="InterPro" id="IPR009875">
    <property type="entry name" value="PilZ_domain"/>
</dbReference>
<reference evidence="2 3" key="1">
    <citation type="submission" date="2020-08" db="EMBL/GenBank/DDBJ databases">
        <title>Acidobacteriota in marine sediments use diverse sulfur dissimilation pathways.</title>
        <authorList>
            <person name="Wasmund K."/>
        </authorList>
    </citation>
    <scope>NUCLEOTIDE SEQUENCE [LARGE SCALE GENOMIC DNA]</scope>
    <source>
        <strain evidence="2">MAG AM3-A</strain>
    </source>
</reference>
<feature type="domain" description="PilZ" evidence="1">
    <location>
        <begin position="131"/>
        <end position="225"/>
    </location>
</feature>
<dbReference type="GO" id="GO:0035438">
    <property type="term" value="F:cyclic-di-GMP binding"/>
    <property type="evidence" value="ECO:0007669"/>
    <property type="project" value="InterPro"/>
</dbReference>
<dbReference type="EMBL" id="JACXWA010000069">
    <property type="protein sequence ID" value="MBD3870543.1"/>
    <property type="molecule type" value="Genomic_DNA"/>
</dbReference>
<comment type="caution">
    <text evidence="2">The sequence shown here is derived from an EMBL/GenBank/DDBJ whole genome shotgun (WGS) entry which is preliminary data.</text>
</comment>
<name>A0A8J7CND8_9BACT</name>
<organism evidence="2 3">
    <name type="scientific">Candidatus Sulfomarinibacter kjeldsenii</name>
    <dbReference type="NCBI Taxonomy" id="2885994"/>
    <lineage>
        <taxon>Bacteria</taxon>
        <taxon>Pseudomonadati</taxon>
        <taxon>Acidobacteriota</taxon>
        <taxon>Thermoanaerobaculia</taxon>
        <taxon>Thermoanaerobaculales</taxon>
        <taxon>Candidatus Sulfomarinibacteraceae</taxon>
        <taxon>Candidatus Sulfomarinibacter</taxon>
    </lineage>
</organism>
<dbReference type="Gene3D" id="2.40.10.220">
    <property type="entry name" value="predicted glycosyltransferase like domains"/>
    <property type="match status" value="1"/>
</dbReference>
<dbReference type="Pfam" id="PF07238">
    <property type="entry name" value="PilZ"/>
    <property type="match status" value="1"/>
</dbReference>
<evidence type="ECO:0000259" key="1">
    <source>
        <dbReference type="Pfam" id="PF07238"/>
    </source>
</evidence>
<sequence>MDESRQHVLVVGAKKAGLERVAPMLRRADFSVHSVEPSPFLLDLVLSTAFELVIVTYPLDTLPLDDLIDTIRDAGSACHDAGLLLLAEPEQLDDAQSVVDLGANRAICCEWSEARLWQAIGDLMEVAPRIFMRVLMHADIELKNDKDRAIFQTVNVSVSGVLLQGSDHLDPGESFDFLFRLPGGGLIEGAAEVVRQTNPLREGVDGIGTRFVSFRDQCQERLSAHIGRQMELGRNR</sequence>
<evidence type="ECO:0000313" key="3">
    <source>
        <dbReference type="Proteomes" id="UP000598633"/>
    </source>
</evidence>
<dbReference type="SUPFAM" id="SSF141371">
    <property type="entry name" value="PilZ domain-like"/>
    <property type="match status" value="1"/>
</dbReference>
<evidence type="ECO:0000313" key="2">
    <source>
        <dbReference type="EMBL" id="MBD3870543.1"/>
    </source>
</evidence>
<dbReference type="AlphaFoldDB" id="A0A8J7CND8"/>
<dbReference type="SUPFAM" id="SSF52172">
    <property type="entry name" value="CheY-like"/>
    <property type="match status" value="1"/>
</dbReference>
<dbReference type="Proteomes" id="UP000598633">
    <property type="component" value="Unassembled WGS sequence"/>
</dbReference>
<accession>A0A8J7CND8</accession>
<gene>
    <name evidence="2" type="ORF">IFJ97_04200</name>
</gene>